<feature type="transmembrane region" description="Helical" evidence="1">
    <location>
        <begin position="6"/>
        <end position="27"/>
    </location>
</feature>
<accession>A0A5N7BK11</accession>
<evidence type="ECO:0000256" key="1">
    <source>
        <dbReference type="SAM" id="Phobius"/>
    </source>
</evidence>
<protein>
    <submittedName>
        <fullName evidence="2">Uncharacterized protein</fullName>
    </submittedName>
</protein>
<organism evidence="2 3">
    <name type="scientific">Aspergillus bertholletiae</name>
    <dbReference type="NCBI Taxonomy" id="1226010"/>
    <lineage>
        <taxon>Eukaryota</taxon>
        <taxon>Fungi</taxon>
        <taxon>Dikarya</taxon>
        <taxon>Ascomycota</taxon>
        <taxon>Pezizomycotina</taxon>
        <taxon>Eurotiomycetes</taxon>
        <taxon>Eurotiomycetidae</taxon>
        <taxon>Eurotiales</taxon>
        <taxon>Aspergillaceae</taxon>
        <taxon>Aspergillus</taxon>
        <taxon>Aspergillus subgen. Circumdati</taxon>
    </lineage>
</organism>
<reference evidence="2 3" key="1">
    <citation type="submission" date="2019-04" db="EMBL/GenBank/DDBJ databases">
        <title>Friends and foes A comparative genomics studyof 23 Aspergillus species from section Flavi.</title>
        <authorList>
            <consortium name="DOE Joint Genome Institute"/>
            <person name="Kjaerbolling I."/>
            <person name="Vesth T."/>
            <person name="Frisvad J.C."/>
            <person name="Nybo J.L."/>
            <person name="Theobald S."/>
            <person name="Kildgaard S."/>
            <person name="Isbrandt T."/>
            <person name="Kuo A."/>
            <person name="Sato A."/>
            <person name="Lyhne E.K."/>
            <person name="Kogle M.E."/>
            <person name="Wiebenga A."/>
            <person name="Kun R.S."/>
            <person name="Lubbers R.J."/>
            <person name="Makela M.R."/>
            <person name="Barry K."/>
            <person name="Chovatia M."/>
            <person name="Clum A."/>
            <person name="Daum C."/>
            <person name="Haridas S."/>
            <person name="He G."/>
            <person name="LaButti K."/>
            <person name="Lipzen A."/>
            <person name="Mondo S."/>
            <person name="Riley R."/>
            <person name="Salamov A."/>
            <person name="Simmons B.A."/>
            <person name="Magnuson J.K."/>
            <person name="Henrissat B."/>
            <person name="Mortensen U.H."/>
            <person name="Larsen T.O."/>
            <person name="Devries R.P."/>
            <person name="Grigoriev I.V."/>
            <person name="Machida M."/>
            <person name="Baker S.E."/>
            <person name="Andersen M.R."/>
        </authorList>
    </citation>
    <scope>NUCLEOTIDE SEQUENCE [LARGE SCALE GENOMIC DNA]</scope>
    <source>
        <strain evidence="2 3">IBT 29228</strain>
    </source>
</reference>
<dbReference type="EMBL" id="ML736165">
    <property type="protein sequence ID" value="KAE8382100.1"/>
    <property type="molecule type" value="Genomic_DNA"/>
</dbReference>
<gene>
    <name evidence="2" type="ORF">BDV26DRAFT_254359</name>
</gene>
<keyword evidence="1" id="KW-0472">Membrane</keyword>
<proteinExistence type="predicted"/>
<dbReference type="Proteomes" id="UP000326198">
    <property type="component" value="Unassembled WGS sequence"/>
</dbReference>
<evidence type="ECO:0000313" key="2">
    <source>
        <dbReference type="EMBL" id="KAE8382100.1"/>
    </source>
</evidence>
<keyword evidence="3" id="KW-1185">Reference proteome</keyword>
<sequence>MPMHGLVLYSLFIDRSLLLIGIFIPSVKNIRLLLARAVMDWTYYDNILDRYYSSMVGKWSYFRVVITSLEEANGYIRSC</sequence>
<keyword evidence="1" id="KW-0812">Transmembrane</keyword>
<evidence type="ECO:0000313" key="3">
    <source>
        <dbReference type="Proteomes" id="UP000326198"/>
    </source>
</evidence>
<dbReference type="AlphaFoldDB" id="A0A5N7BK11"/>
<name>A0A5N7BK11_9EURO</name>
<keyword evidence="1" id="KW-1133">Transmembrane helix</keyword>